<dbReference type="InterPro" id="IPR014388">
    <property type="entry name" value="3-oxoacid_CoA-transferase"/>
</dbReference>
<dbReference type="InterPro" id="IPR037171">
    <property type="entry name" value="NagB/RpiA_transferase-like"/>
</dbReference>
<dbReference type="EMBL" id="BRLB01000004">
    <property type="protein sequence ID" value="GKX29594.1"/>
    <property type="molecule type" value="Genomic_DNA"/>
</dbReference>
<evidence type="ECO:0000256" key="2">
    <source>
        <dbReference type="ARBA" id="ARBA00022679"/>
    </source>
</evidence>
<dbReference type="RefSeq" id="WP_281815147.1">
    <property type="nucleotide sequence ID" value="NZ_BRLB01000004.1"/>
</dbReference>
<dbReference type="GO" id="GO:0008410">
    <property type="term" value="F:CoA-transferase activity"/>
    <property type="evidence" value="ECO:0007669"/>
    <property type="project" value="InterPro"/>
</dbReference>
<dbReference type="Proteomes" id="UP001144256">
    <property type="component" value="Unassembled WGS sequence"/>
</dbReference>
<dbReference type="Pfam" id="PF01144">
    <property type="entry name" value="CoA_trans"/>
    <property type="match status" value="2"/>
</dbReference>
<dbReference type="Gene3D" id="3.40.1080.10">
    <property type="entry name" value="Glutaconate Coenzyme A-transferase"/>
    <property type="match status" value="2"/>
</dbReference>
<name>A0A9W5YAL4_9FIRM</name>
<protein>
    <submittedName>
        <fullName evidence="5">Acyl CoA:acetate/3-ketoacid CoA transferase</fullName>
    </submittedName>
</protein>
<evidence type="ECO:0000313" key="6">
    <source>
        <dbReference type="Proteomes" id="UP001144256"/>
    </source>
</evidence>
<dbReference type="SMART" id="SM00882">
    <property type="entry name" value="CoA_trans"/>
    <property type="match status" value="2"/>
</dbReference>
<comment type="similarity">
    <text evidence="1 3">Belongs to the 3-oxoacid CoA-transferase family.</text>
</comment>
<sequence length="521" mass="57307">MNKVMSKNEAAKLINNGDEVVFNGFGSMCFPEELCIEVGKRFEETGEPRELSYFFGAGQGVWDETRMIEHMSHEGMVKRVIGSHFIPMIKINKQVCENKIEGYNMPLGIISHLFRAAAGKKPGIITKIGLKTCIDPRNGGGALNESSKEELVKLIEIDGEEYLFYKAPKPTVAMLRGTTADVNGNITMEKEAMYVDPFTTAMSVKANGGKVIVQVERLSSEKADPRKVKIPGVIVDAIVVESEQYQSMIEKYNPAYTSEIRLPDDEAMKLLNKVKELNIQAGRKRYRNILHTIIARRASMELTDGAVVNLGIGIPELVPEAGKEMGVTDNIKLTVESGVIGGYPSNGLSFGAAVNGEVLHDEAYQFDFYDGGGLDLTFVGAMQVDKIGNVNVSRAGSKIIGVGGFTHLTQSAKKVVFCFPFSGGGLRGECNDNELKITNEGKYKKFCENVEEISSSGEFSLSIGQEVIYITERCVFQLTEEGIMLTEIAPGISLEEDILKKLPFTPLISDNLKLMDERCFR</sequence>
<evidence type="ECO:0000256" key="1">
    <source>
        <dbReference type="ARBA" id="ARBA00007154"/>
    </source>
</evidence>
<dbReference type="AlphaFoldDB" id="A0A9W5YAL4"/>
<proteinExistence type="inferred from homology"/>
<accession>A0A9W5YAL4</accession>
<evidence type="ECO:0000256" key="4">
    <source>
        <dbReference type="PIRSR" id="PIRSR000858-1"/>
    </source>
</evidence>
<dbReference type="InterPro" id="IPR004165">
    <property type="entry name" value="CoA_trans_fam_I"/>
</dbReference>
<dbReference type="PANTHER" id="PTHR43293:SF1">
    <property type="entry name" value="ACETATE COA-TRANSFERASE YDIF"/>
    <property type="match status" value="1"/>
</dbReference>
<reference evidence="5" key="1">
    <citation type="submission" date="2022-06" db="EMBL/GenBank/DDBJ databases">
        <title>Vallitalea longa sp. nov., an anaerobic bacterium isolated from marine sediment.</title>
        <authorList>
            <person name="Hirano S."/>
            <person name="Terahara T."/>
            <person name="Mori K."/>
            <person name="Hamada M."/>
            <person name="Matsumoto R."/>
            <person name="Kobayashi T."/>
        </authorList>
    </citation>
    <scope>NUCLEOTIDE SEQUENCE</scope>
    <source>
        <strain evidence="5">SH18-1</strain>
    </source>
</reference>
<organism evidence="5 6">
    <name type="scientific">Vallitalea longa</name>
    <dbReference type="NCBI Taxonomy" id="2936439"/>
    <lineage>
        <taxon>Bacteria</taxon>
        <taxon>Bacillati</taxon>
        <taxon>Bacillota</taxon>
        <taxon>Clostridia</taxon>
        <taxon>Lachnospirales</taxon>
        <taxon>Vallitaleaceae</taxon>
        <taxon>Vallitalea</taxon>
    </lineage>
</organism>
<evidence type="ECO:0000313" key="5">
    <source>
        <dbReference type="EMBL" id="GKX29594.1"/>
    </source>
</evidence>
<evidence type="ECO:0000256" key="3">
    <source>
        <dbReference type="PIRNR" id="PIRNR000858"/>
    </source>
</evidence>
<dbReference type="GO" id="GO:0046952">
    <property type="term" value="P:ketone body catabolic process"/>
    <property type="evidence" value="ECO:0007669"/>
    <property type="project" value="InterPro"/>
</dbReference>
<feature type="active site" description="5-glutamyl coenzyme A thioester intermediate" evidence="4">
    <location>
        <position position="336"/>
    </location>
</feature>
<comment type="caution">
    <text evidence="5">The sequence shown here is derived from an EMBL/GenBank/DDBJ whole genome shotgun (WGS) entry which is preliminary data.</text>
</comment>
<keyword evidence="2 3" id="KW-0808">Transferase</keyword>
<gene>
    <name evidence="5" type="ORF">SH1V18_20740</name>
</gene>
<keyword evidence="6" id="KW-1185">Reference proteome</keyword>
<dbReference type="PIRSF" id="PIRSF000858">
    <property type="entry name" value="SCOT-t"/>
    <property type="match status" value="1"/>
</dbReference>
<dbReference type="PANTHER" id="PTHR43293">
    <property type="entry name" value="ACETATE COA-TRANSFERASE YDIF"/>
    <property type="match status" value="1"/>
</dbReference>
<dbReference type="SUPFAM" id="SSF100950">
    <property type="entry name" value="NagB/RpiA/CoA transferase-like"/>
    <property type="match status" value="2"/>
</dbReference>